<keyword evidence="1" id="KW-0812">Transmembrane</keyword>
<feature type="transmembrane region" description="Helical" evidence="1">
    <location>
        <begin position="33"/>
        <end position="54"/>
    </location>
</feature>
<keyword evidence="3" id="KW-1185">Reference proteome</keyword>
<organism evidence="2 3">
    <name type="scientific">Acutalibacter muris</name>
    <dbReference type="NCBI Taxonomy" id="1796620"/>
    <lineage>
        <taxon>Bacteria</taxon>
        <taxon>Bacillati</taxon>
        <taxon>Bacillota</taxon>
        <taxon>Clostridia</taxon>
        <taxon>Eubacteriales</taxon>
        <taxon>Acutalibacteraceae</taxon>
        <taxon>Acutalibacter</taxon>
    </lineage>
</organism>
<dbReference type="EMBL" id="CP021422">
    <property type="protein sequence ID" value="ASB40596.1"/>
    <property type="molecule type" value="Genomic_DNA"/>
</dbReference>
<sequence length="83" mass="9900">MLSQNGKHWLLCAFLMACVLVDCFFISRVRLFYSTSLLIFVFLISVCYCVKDFCEMRNARVKRQEQQKKVSLDRKTHENEIEK</sequence>
<evidence type="ECO:0000313" key="3">
    <source>
        <dbReference type="Proteomes" id="UP000196710"/>
    </source>
</evidence>
<protein>
    <submittedName>
        <fullName evidence="2">Uncharacterized protein</fullName>
    </submittedName>
</protein>
<name>A0ABN5A1C7_9FIRM</name>
<reference evidence="3" key="1">
    <citation type="submission" date="2017-05" db="EMBL/GenBank/DDBJ databases">
        <title>Improved OligoMM genomes.</title>
        <authorList>
            <person name="Garzetti D."/>
        </authorList>
    </citation>
    <scope>NUCLEOTIDE SEQUENCE [LARGE SCALE GENOMIC DNA]</scope>
    <source>
        <strain evidence="3">KB18</strain>
    </source>
</reference>
<dbReference type="Proteomes" id="UP000196710">
    <property type="component" value="Chromosome"/>
</dbReference>
<proteinExistence type="predicted"/>
<evidence type="ECO:0000256" key="1">
    <source>
        <dbReference type="SAM" id="Phobius"/>
    </source>
</evidence>
<evidence type="ECO:0000313" key="2">
    <source>
        <dbReference type="EMBL" id="ASB40596.1"/>
    </source>
</evidence>
<keyword evidence="1" id="KW-1133">Transmembrane helix</keyword>
<gene>
    <name evidence="2" type="ORF">ADH66_07955</name>
</gene>
<feature type="transmembrane region" description="Helical" evidence="1">
    <location>
        <begin position="9"/>
        <end position="27"/>
    </location>
</feature>
<keyword evidence="1" id="KW-0472">Membrane</keyword>
<accession>A0ABN5A1C7</accession>
<dbReference type="PROSITE" id="PS51257">
    <property type="entry name" value="PROKAR_LIPOPROTEIN"/>
    <property type="match status" value="1"/>
</dbReference>